<evidence type="ECO:0000256" key="1">
    <source>
        <dbReference type="SAM" id="Phobius"/>
    </source>
</evidence>
<comment type="caution">
    <text evidence="2">The sequence shown here is derived from an EMBL/GenBank/DDBJ whole genome shotgun (WGS) entry which is preliminary data.</text>
</comment>
<reference evidence="2" key="1">
    <citation type="journal article" date="2020" name="mSystems">
        <title>Genome- and Community-Level Interaction Insights into Carbon Utilization and Element Cycling Functions of Hydrothermarchaeota in Hydrothermal Sediment.</title>
        <authorList>
            <person name="Zhou Z."/>
            <person name="Liu Y."/>
            <person name="Xu W."/>
            <person name="Pan J."/>
            <person name="Luo Z.H."/>
            <person name="Li M."/>
        </authorList>
    </citation>
    <scope>NUCLEOTIDE SEQUENCE [LARGE SCALE GENOMIC DNA]</scope>
    <source>
        <strain evidence="2">SpSt-418</strain>
    </source>
</reference>
<protein>
    <submittedName>
        <fullName evidence="2">Uncharacterized protein</fullName>
    </submittedName>
</protein>
<dbReference type="EMBL" id="DSRU01000048">
    <property type="protein sequence ID" value="HFM96895.1"/>
    <property type="molecule type" value="Genomic_DNA"/>
</dbReference>
<name>A0A7C3PDD2_9CYAN</name>
<organism evidence="2">
    <name type="scientific">Oscillatoriales cyanobacterium SpSt-418</name>
    <dbReference type="NCBI Taxonomy" id="2282169"/>
    <lineage>
        <taxon>Bacteria</taxon>
        <taxon>Bacillati</taxon>
        <taxon>Cyanobacteriota</taxon>
        <taxon>Cyanophyceae</taxon>
        <taxon>Oscillatoriophycideae</taxon>
        <taxon>Oscillatoriales</taxon>
    </lineage>
</organism>
<accession>A0A7C3PDD2</accession>
<dbReference type="AlphaFoldDB" id="A0A7C3PDD2"/>
<proteinExistence type="predicted"/>
<feature type="transmembrane region" description="Helical" evidence="1">
    <location>
        <begin position="41"/>
        <end position="59"/>
    </location>
</feature>
<keyword evidence="1" id="KW-0812">Transmembrane</keyword>
<evidence type="ECO:0000313" key="2">
    <source>
        <dbReference type="EMBL" id="HFM96895.1"/>
    </source>
</evidence>
<keyword evidence="1" id="KW-1133">Transmembrane helix</keyword>
<gene>
    <name evidence="2" type="ORF">ENR64_03850</name>
</gene>
<keyword evidence="1" id="KW-0472">Membrane</keyword>
<sequence length="95" mass="11006">MPHMNCDRDCDRCPFVVDPNDPQRYACLKCGKEYSFEPNDWFGAVVIVLLVVLLTYTLYGETASRQQRRLRRSLLFSEAIALTEPQHSQTRLACH</sequence>